<feature type="compositionally biased region" description="Pro residues" evidence="1">
    <location>
        <begin position="71"/>
        <end position="84"/>
    </location>
</feature>
<evidence type="ECO:0000313" key="3">
    <source>
        <dbReference type="Proteomes" id="UP001151529"/>
    </source>
</evidence>
<dbReference type="AlphaFoldDB" id="A0A9Q0ZIP5"/>
<reference evidence="2" key="2">
    <citation type="journal article" date="2023" name="Int. J. Mol. Sci.">
        <title>De Novo Assembly and Annotation of 11 Diverse Shrub Willow (Salix) Genomes Reveals Novel Gene Organization in Sex-Linked Regions.</title>
        <authorList>
            <person name="Hyden B."/>
            <person name="Feng K."/>
            <person name="Yates T.B."/>
            <person name="Jawdy S."/>
            <person name="Cereghino C."/>
            <person name="Smart L.B."/>
            <person name="Muchero W."/>
        </authorList>
    </citation>
    <scope>NUCLEOTIDE SEQUENCE [LARGE SCALE GENOMIC DNA]</scope>
    <source>
        <tissue evidence="2">Shoot tip</tissue>
    </source>
</reference>
<feature type="compositionally biased region" description="Basic and acidic residues" evidence="1">
    <location>
        <begin position="96"/>
        <end position="111"/>
    </location>
</feature>
<dbReference type="Proteomes" id="UP001151529">
    <property type="component" value="Chromosome 5"/>
</dbReference>
<comment type="caution">
    <text evidence="2">The sequence shown here is derived from an EMBL/GenBank/DDBJ whole genome shotgun (WGS) entry which is preliminary data.</text>
</comment>
<dbReference type="Pfam" id="PF05097">
    <property type="entry name" value="DUF688"/>
    <property type="match status" value="1"/>
</dbReference>
<protein>
    <submittedName>
        <fullName evidence="2">SERINE/ARGININE REPETITIVE MATRIX PROTEIN 1</fullName>
    </submittedName>
</protein>
<name>A0A9Q0ZIP5_SALVM</name>
<evidence type="ECO:0000313" key="2">
    <source>
        <dbReference type="EMBL" id="KAJ6735853.1"/>
    </source>
</evidence>
<dbReference type="PANTHER" id="PTHR35466:SF4">
    <property type="entry name" value="EXPRESSED PROTEIN"/>
    <property type="match status" value="1"/>
</dbReference>
<feature type="compositionally biased region" description="Low complexity" evidence="1">
    <location>
        <begin position="154"/>
        <end position="185"/>
    </location>
</feature>
<accession>A0A9Q0ZIP5</accession>
<evidence type="ECO:0000256" key="1">
    <source>
        <dbReference type="SAM" id="MobiDB-lite"/>
    </source>
</evidence>
<reference evidence="2" key="1">
    <citation type="submission" date="2022-11" db="EMBL/GenBank/DDBJ databases">
        <authorList>
            <person name="Hyden B.L."/>
            <person name="Feng K."/>
            <person name="Yates T."/>
            <person name="Jawdy S."/>
            <person name="Smart L.B."/>
            <person name="Muchero W."/>
        </authorList>
    </citation>
    <scope>NUCLEOTIDE SEQUENCE</scope>
    <source>
        <tissue evidence="2">Shoot tip</tissue>
    </source>
</reference>
<organism evidence="2 3">
    <name type="scientific">Salix viminalis</name>
    <name type="common">Common osier</name>
    <name type="synonym">Basket willow</name>
    <dbReference type="NCBI Taxonomy" id="40686"/>
    <lineage>
        <taxon>Eukaryota</taxon>
        <taxon>Viridiplantae</taxon>
        <taxon>Streptophyta</taxon>
        <taxon>Embryophyta</taxon>
        <taxon>Tracheophyta</taxon>
        <taxon>Spermatophyta</taxon>
        <taxon>Magnoliopsida</taxon>
        <taxon>eudicotyledons</taxon>
        <taxon>Gunneridae</taxon>
        <taxon>Pentapetalae</taxon>
        <taxon>rosids</taxon>
        <taxon>fabids</taxon>
        <taxon>Malpighiales</taxon>
        <taxon>Salicaceae</taxon>
        <taxon>Saliceae</taxon>
        <taxon>Salix</taxon>
    </lineage>
</organism>
<gene>
    <name evidence="2" type="ORF">OIU85_018099</name>
</gene>
<dbReference type="InterPro" id="IPR007789">
    <property type="entry name" value="DUF688"/>
</dbReference>
<proteinExistence type="predicted"/>
<dbReference type="OrthoDB" id="1110378at2759"/>
<feature type="compositionally biased region" description="Low complexity" evidence="1">
    <location>
        <begin position="26"/>
        <end position="36"/>
    </location>
</feature>
<dbReference type="EMBL" id="JAPFFL010000003">
    <property type="protein sequence ID" value="KAJ6735853.1"/>
    <property type="molecule type" value="Genomic_DNA"/>
</dbReference>
<sequence>MAVEIDDSFKKPGSVPFKWEIRPGVPKIQQQLQQQKQQKKELLPPTLPSPSPPFNHRRPSPPPQVQKQKLKPPPAKSNFLPPPEPRAHSFRSVPRSRSERWRFEQPTHVRPECVSPGCFPSPLSRRKDSKRRTSTSTAKPASEPDYTSDLDTLSRWSISSRKSLSSFRDSPASSFSSYQSSPRPVSDAEWAGFGLF</sequence>
<feature type="region of interest" description="Disordered" evidence="1">
    <location>
        <begin position="1"/>
        <end position="186"/>
    </location>
</feature>
<keyword evidence="3" id="KW-1185">Reference proteome</keyword>
<dbReference type="PANTHER" id="PTHR35466">
    <property type="entry name" value="SERINE/ARGININE REPETITIVE MATRIX PROTEIN 1"/>
    <property type="match status" value="1"/>
</dbReference>